<evidence type="ECO:0000313" key="2">
    <source>
        <dbReference type="Proteomes" id="UP001234297"/>
    </source>
</evidence>
<name>A0ACC2L7T5_PERAE</name>
<sequence>MSSPPSSYEFLLLFFFLTLSLLQSCSLGATTFRLDLHHRFSEPVKRWAEERSLGGGFRPEDWPERGSVDYYAALAAQDRAVLGHRMMSFSEGNSTFQIRTLGFLHYTTVALGMPSQTYMVALDTGSDLFWVPCDCIRCAPTSSASYGFLQNFELNIYSPNTSLTSKTILCTNSLCEAQRKCSGDSDVCPYKVAYVSSDTSSAGVLVEDVMYLTTEDSFHEVVNARVIFGCGQVQSGSFLDIAAPNGLLGLGMDKLSVPSILSAAGLTTDSFSMCFGSDGVGRILFGDKGSPDQAVTPFNLRESHPTYYVNVTGLLVGTSVIDTTFSALFDTGTSFTYLADPAYTLLSESFNSQARDKRHSPDSRIPFEYCYFRSPVENDSVIPSITLTMTGGGLFSVSEPVFLISTWVYCLAVVKSSSLNIIGQNYMTGQRIVFDREKLVLGWKEFDCYAMEDSSTLPMNPENPTAPGSYSPEATKQTTNESQVSVLPVPPILSYSSHVGSLFALTHLMAFLFLAAIL</sequence>
<keyword evidence="2" id="KW-1185">Reference proteome</keyword>
<dbReference type="Proteomes" id="UP001234297">
    <property type="component" value="Chromosome 7"/>
</dbReference>
<accession>A0ACC2L7T5</accession>
<evidence type="ECO:0000313" key="1">
    <source>
        <dbReference type="EMBL" id="KAJ8629177.1"/>
    </source>
</evidence>
<gene>
    <name evidence="1" type="ORF">MRB53_022500</name>
</gene>
<organism evidence="1 2">
    <name type="scientific">Persea americana</name>
    <name type="common">Avocado</name>
    <dbReference type="NCBI Taxonomy" id="3435"/>
    <lineage>
        <taxon>Eukaryota</taxon>
        <taxon>Viridiplantae</taxon>
        <taxon>Streptophyta</taxon>
        <taxon>Embryophyta</taxon>
        <taxon>Tracheophyta</taxon>
        <taxon>Spermatophyta</taxon>
        <taxon>Magnoliopsida</taxon>
        <taxon>Magnoliidae</taxon>
        <taxon>Laurales</taxon>
        <taxon>Lauraceae</taxon>
        <taxon>Persea</taxon>
    </lineage>
</organism>
<comment type="caution">
    <text evidence="1">The sequence shown here is derived from an EMBL/GenBank/DDBJ whole genome shotgun (WGS) entry which is preliminary data.</text>
</comment>
<protein>
    <submittedName>
        <fullName evidence="1">Uncharacterized protein</fullName>
    </submittedName>
</protein>
<reference evidence="1 2" key="1">
    <citation type="journal article" date="2022" name="Hortic Res">
        <title>A haplotype resolved chromosomal level avocado genome allows analysis of novel avocado genes.</title>
        <authorList>
            <person name="Nath O."/>
            <person name="Fletcher S.J."/>
            <person name="Hayward A."/>
            <person name="Shaw L.M."/>
            <person name="Masouleh A.K."/>
            <person name="Furtado A."/>
            <person name="Henry R.J."/>
            <person name="Mitter N."/>
        </authorList>
    </citation>
    <scope>NUCLEOTIDE SEQUENCE [LARGE SCALE GENOMIC DNA]</scope>
    <source>
        <strain evidence="2">cv. Hass</strain>
    </source>
</reference>
<proteinExistence type="predicted"/>
<dbReference type="EMBL" id="CM056815">
    <property type="protein sequence ID" value="KAJ8629177.1"/>
    <property type="molecule type" value="Genomic_DNA"/>
</dbReference>